<dbReference type="Proteomes" id="UP000272771">
    <property type="component" value="Chromosome"/>
</dbReference>
<name>A0A3S4YSY8_9NEIS</name>
<sequence>MLRWKKSLLRWWLVVMTESIYTILESALLADHPDEKCRLTEKAAQACQTENVWGGAEGKPLDFRFAGRPAKPELVPHSEVRARKMSTPEGYAAMLHAICHIEFNAINLALDAAYRFRKLPKQFARDWIRVAAEEALHFCLMRARLREAGFDYGDFEAHNHLWDMAYKTAFDPLLRMALVPRVLEARGLDVTPGLRAKIAQKGDQETCAVLDIIYRDEVGHVKVGNHWYQYLCRQRGLDPIGLFKTLISRYDLFIFRGYVNLEAREQAGFSRFELAMLEDFELEMRQQQAG</sequence>
<dbReference type="PANTHER" id="PTHR42782">
    <property type="entry name" value="SI:CH73-314G15.3"/>
    <property type="match status" value="1"/>
</dbReference>
<dbReference type="InterPro" id="IPR009078">
    <property type="entry name" value="Ferritin-like_SF"/>
</dbReference>
<accession>A0A3S4YSY8</accession>
<protein>
    <submittedName>
        <fullName evidence="1">Uncharacterized protein conserved in bacteria</fullName>
    </submittedName>
</protein>
<dbReference type="EMBL" id="LR134533">
    <property type="protein sequence ID" value="VEJ51966.1"/>
    <property type="molecule type" value="Genomic_DNA"/>
</dbReference>
<evidence type="ECO:0000313" key="1">
    <source>
        <dbReference type="EMBL" id="VEJ51966.1"/>
    </source>
</evidence>
<reference evidence="1 2" key="1">
    <citation type="submission" date="2018-12" db="EMBL/GenBank/DDBJ databases">
        <authorList>
            <consortium name="Pathogen Informatics"/>
        </authorList>
    </citation>
    <scope>NUCLEOTIDE SEQUENCE [LARGE SCALE GENOMIC DNA]</scope>
    <source>
        <strain evidence="1 2">NCTC12742</strain>
    </source>
</reference>
<evidence type="ECO:0000313" key="2">
    <source>
        <dbReference type="Proteomes" id="UP000272771"/>
    </source>
</evidence>
<gene>
    <name evidence="1" type="ORF">NCTC12742_01878</name>
</gene>
<dbReference type="CDD" id="cd00657">
    <property type="entry name" value="Ferritin_like"/>
    <property type="match status" value="1"/>
</dbReference>
<dbReference type="PIRSF" id="PIRSF012318">
    <property type="entry name" value="UCP012318"/>
    <property type="match status" value="1"/>
</dbReference>
<dbReference type="PANTHER" id="PTHR42782:SF4">
    <property type="entry name" value="DUF455 DOMAIN-CONTAINING PROTEIN"/>
    <property type="match status" value="1"/>
</dbReference>
<dbReference type="Pfam" id="PF04305">
    <property type="entry name" value="DUF455"/>
    <property type="match status" value="1"/>
</dbReference>
<organism evidence="1 2">
    <name type="scientific">Neisseria weaveri</name>
    <dbReference type="NCBI Taxonomy" id="28091"/>
    <lineage>
        <taxon>Bacteria</taxon>
        <taxon>Pseudomonadati</taxon>
        <taxon>Pseudomonadota</taxon>
        <taxon>Betaproteobacteria</taxon>
        <taxon>Neisseriales</taxon>
        <taxon>Neisseriaceae</taxon>
        <taxon>Neisseria</taxon>
    </lineage>
</organism>
<dbReference type="AlphaFoldDB" id="A0A3S4YSY8"/>
<dbReference type="InterPro" id="IPR011197">
    <property type="entry name" value="UCP012318"/>
</dbReference>
<keyword evidence="2" id="KW-1185">Reference proteome</keyword>
<proteinExistence type="predicted"/>
<dbReference type="SUPFAM" id="SSF47240">
    <property type="entry name" value="Ferritin-like"/>
    <property type="match status" value="1"/>
</dbReference>
<dbReference type="InterPro" id="IPR007402">
    <property type="entry name" value="DUF455"/>
</dbReference>